<evidence type="ECO:0000313" key="1">
    <source>
        <dbReference type="EMBL" id="KAH9640161.1"/>
    </source>
</evidence>
<name>A0A922MPI3_SPOEX</name>
<proteinExistence type="predicted"/>
<dbReference type="Proteomes" id="UP000814243">
    <property type="component" value="Unassembled WGS sequence"/>
</dbReference>
<sequence>MTIDKLDDAIALSILIFMWQSKDLLWQTIVTKQCEKFYLALQRLQDTCSLILMSSCSGGKKKIKNVVSKESPSLEYQATHKTFFIFTRIIISLFYLTDTERKLYKNVLRLHRASFSKIRVCSLFYVDAALQLSLMSQLTNYIIVLLQFAIL</sequence>
<evidence type="ECO:0000313" key="2">
    <source>
        <dbReference type="Proteomes" id="UP000814243"/>
    </source>
</evidence>
<dbReference type="AlphaFoldDB" id="A0A922MPI3"/>
<organism evidence="1 2">
    <name type="scientific">Spodoptera exigua</name>
    <name type="common">Beet armyworm</name>
    <name type="synonym">Noctua fulgens</name>
    <dbReference type="NCBI Taxonomy" id="7107"/>
    <lineage>
        <taxon>Eukaryota</taxon>
        <taxon>Metazoa</taxon>
        <taxon>Ecdysozoa</taxon>
        <taxon>Arthropoda</taxon>
        <taxon>Hexapoda</taxon>
        <taxon>Insecta</taxon>
        <taxon>Pterygota</taxon>
        <taxon>Neoptera</taxon>
        <taxon>Endopterygota</taxon>
        <taxon>Lepidoptera</taxon>
        <taxon>Glossata</taxon>
        <taxon>Ditrysia</taxon>
        <taxon>Noctuoidea</taxon>
        <taxon>Noctuidae</taxon>
        <taxon>Amphipyrinae</taxon>
        <taxon>Spodoptera</taxon>
    </lineage>
</organism>
<comment type="caution">
    <text evidence="1">The sequence shown here is derived from an EMBL/GenBank/DDBJ whole genome shotgun (WGS) entry which is preliminary data.</text>
</comment>
<reference evidence="1" key="1">
    <citation type="journal article" date="2021" name="G3 (Bethesda)">
        <title>Genome and transcriptome analysis of the beet armyworm Spodoptera exigua reveals targets for pest control. .</title>
        <authorList>
            <person name="Simon S."/>
            <person name="Breeschoten T."/>
            <person name="Jansen H.J."/>
            <person name="Dirks R.P."/>
            <person name="Schranz M.E."/>
            <person name="Ros V.I.D."/>
        </authorList>
    </citation>
    <scope>NUCLEOTIDE SEQUENCE</scope>
    <source>
        <strain evidence="1">TB_SE_WUR_2020</strain>
    </source>
</reference>
<dbReference type="EMBL" id="JACEFF010000293">
    <property type="protein sequence ID" value="KAH9640161.1"/>
    <property type="molecule type" value="Genomic_DNA"/>
</dbReference>
<protein>
    <submittedName>
        <fullName evidence="1">Uncharacterized protein</fullName>
    </submittedName>
</protein>
<gene>
    <name evidence="1" type="ORF">HF086_018403</name>
</gene>
<accession>A0A922MPI3</accession>